<evidence type="ECO:0000313" key="1">
    <source>
        <dbReference type="EMBL" id="DAF55593.1"/>
    </source>
</evidence>
<accession>A0A8S5SX51</accession>
<reference evidence="1" key="1">
    <citation type="journal article" date="2021" name="Proc. Natl. Acad. Sci. U.S.A.">
        <title>A Catalog of Tens of Thousands of Viruses from Human Metagenomes Reveals Hidden Associations with Chronic Diseases.</title>
        <authorList>
            <person name="Tisza M.J."/>
            <person name="Buck C.B."/>
        </authorList>
    </citation>
    <scope>NUCLEOTIDE SEQUENCE</scope>
    <source>
        <strain evidence="1">CtBtT10</strain>
    </source>
</reference>
<organism evidence="1">
    <name type="scientific">Siphoviridae sp. ctBtT10</name>
    <dbReference type="NCBI Taxonomy" id="2827805"/>
    <lineage>
        <taxon>Viruses</taxon>
        <taxon>Duplodnaviria</taxon>
        <taxon>Heunggongvirae</taxon>
        <taxon>Uroviricota</taxon>
        <taxon>Caudoviricetes</taxon>
    </lineage>
</organism>
<protein>
    <submittedName>
        <fullName evidence="1">Uncharacterized protein</fullName>
    </submittedName>
</protein>
<name>A0A8S5SX51_9CAUD</name>
<dbReference type="EMBL" id="BK032694">
    <property type="protein sequence ID" value="DAF55593.1"/>
    <property type="molecule type" value="Genomic_DNA"/>
</dbReference>
<proteinExistence type="predicted"/>
<sequence length="45" mass="5604">MFFRKARRIKELEKLVEIYRKQHIEHTNILRVLLNERNGRNGNRL</sequence>